<dbReference type="GO" id="GO:0032126">
    <property type="term" value="C:eisosome"/>
    <property type="evidence" value="ECO:0007669"/>
    <property type="project" value="TreeGrafter"/>
</dbReference>
<evidence type="ECO:0000313" key="7">
    <source>
        <dbReference type="EMBL" id="KAK0627825.1"/>
    </source>
</evidence>
<sequence length="184" mass="19398">MLAGVAIGLRVLQFIFGVAVLGLSVTLVKAQVYGSAPTTTKYSTFTGGFGVFAAIVGAVGLFIEAIPDIANMALDGLSSVLLLAGGIAWTVGFQGVQCKDNAGRDNVVKMIQNPLLNQGEDGEGRYGFWDYSKEDDENGNRLLSNCQKGFSDQILQFVAFGIGLALIGVGYVRMRRGGTTASYV</sequence>
<dbReference type="AlphaFoldDB" id="A0AA39X6P6"/>
<keyword evidence="2 5" id="KW-0812">Transmembrane</keyword>
<evidence type="ECO:0000256" key="4">
    <source>
        <dbReference type="ARBA" id="ARBA00023136"/>
    </source>
</evidence>
<name>A0AA39X6P6_9PEZI</name>
<protein>
    <submittedName>
        <fullName evidence="7">Marvel domain-containing protein</fullName>
    </submittedName>
</protein>
<dbReference type="EMBL" id="JAULSU010000002">
    <property type="protein sequence ID" value="KAK0627825.1"/>
    <property type="molecule type" value="Genomic_DNA"/>
</dbReference>
<feature type="transmembrane region" description="Helical" evidence="5">
    <location>
        <begin position="154"/>
        <end position="172"/>
    </location>
</feature>
<organism evidence="7 8">
    <name type="scientific">Immersiella caudata</name>
    <dbReference type="NCBI Taxonomy" id="314043"/>
    <lineage>
        <taxon>Eukaryota</taxon>
        <taxon>Fungi</taxon>
        <taxon>Dikarya</taxon>
        <taxon>Ascomycota</taxon>
        <taxon>Pezizomycotina</taxon>
        <taxon>Sordariomycetes</taxon>
        <taxon>Sordariomycetidae</taxon>
        <taxon>Sordariales</taxon>
        <taxon>Lasiosphaeriaceae</taxon>
        <taxon>Immersiella</taxon>
    </lineage>
</organism>
<evidence type="ECO:0000256" key="2">
    <source>
        <dbReference type="ARBA" id="ARBA00022692"/>
    </source>
</evidence>
<dbReference type="GO" id="GO:0072659">
    <property type="term" value="P:protein localization to plasma membrane"/>
    <property type="evidence" value="ECO:0007669"/>
    <property type="project" value="TreeGrafter"/>
</dbReference>
<feature type="transmembrane region" description="Helical" evidence="5">
    <location>
        <begin position="73"/>
        <end position="91"/>
    </location>
</feature>
<dbReference type="InterPro" id="IPR052649">
    <property type="entry name" value="NCE102-like"/>
</dbReference>
<evidence type="ECO:0000259" key="6">
    <source>
        <dbReference type="Pfam" id="PF01284"/>
    </source>
</evidence>
<dbReference type="PANTHER" id="PTHR28165">
    <property type="entry name" value="NON-CLASSICAL EXPORT PROTEIN 2-RELATED"/>
    <property type="match status" value="1"/>
</dbReference>
<evidence type="ECO:0000313" key="8">
    <source>
        <dbReference type="Proteomes" id="UP001175000"/>
    </source>
</evidence>
<feature type="transmembrane region" description="Helical" evidence="5">
    <location>
        <begin position="12"/>
        <end position="33"/>
    </location>
</feature>
<feature type="transmembrane region" description="Helical" evidence="5">
    <location>
        <begin position="45"/>
        <end position="66"/>
    </location>
</feature>
<comment type="subcellular location">
    <subcellularLocation>
        <location evidence="1">Membrane</location>
        <topology evidence="1">Multi-pass membrane protein</topology>
    </subcellularLocation>
</comment>
<dbReference type="Pfam" id="PF01284">
    <property type="entry name" value="MARVEL"/>
    <property type="match status" value="1"/>
</dbReference>
<dbReference type="PANTHER" id="PTHR28165:SF2">
    <property type="entry name" value="MARVEL DOMAIN-CONTAINING PROTEIN"/>
    <property type="match status" value="1"/>
</dbReference>
<keyword evidence="8" id="KW-1185">Reference proteome</keyword>
<proteinExistence type="predicted"/>
<evidence type="ECO:0000256" key="1">
    <source>
        <dbReference type="ARBA" id="ARBA00004141"/>
    </source>
</evidence>
<dbReference type="GO" id="GO:0070941">
    <property type="term" value="P:eisosome assembly"/>
    <property type="evidence" value="ECO:0007669"/>
    <property type="project" value="TreeGrafter"/>
</dbReference>
<evidence type="ECO:0000256" key="5">
    <source>
        <dbReference type="SAM" id="Phobius"/>
    </source>
</evidence>
<keyword evidence="3 5" id="KW-1133">Transmembrane helix</keyword>
<dbReference type="GO" id="GO:0005886">
    <property type="term" value="C:plasma membrane"/>
    <property type="evidence" value="ECO:0007669"/>
    <property type="project" value="TreeGrafter"/>
</dbReference>
<dbReference type="Proteomes" id="UP001175000">
    <property type="component" value="Unassembled WGS sequence"/>
</dbReference>
<comment type="caution">
    <text evidence="7">The sequence shown here is derived from an EMBL/GenBank/DDBJ whole genome shotgun (WGS) entry which is preliminary data.</text>
</comment>
<evidence type="ECO:0000256" key="3">
    <source>
        <dbReference type="ARBA" id="ARBA00022989"/>
    </source>
</evidence>
<keyword evidence="4 5" id="KW-0472">Membrane</keyword>
<feature type="domain" description="MARVEL" evidence="6">
    <location>
        <begin position="6"/>
        <end position="101"/>
    </location>
</feature>
<accession>A0AA39X6P6</accession>
<dbReference type="InterPro" id="IPR008253">
    <property type="entry name" value="Marvel"/>
</dbReference>
<gene>
    <name evidence="7" type="ORF">B0T14DRAFT_493847</name>
</gene>
<reference evidence="7" key="1">
    <citation type="submission" date="2023-06" db="EMBL/GenBank/DDBJ databases">
        <title>Genome-scale phylogeny and comparative genomics of the fungal order Sordariales.</title>
        <authorList>
            <consortium name="Lawrence Berkeley National Laboratory"/>
            <person name="Hensen N."/>
            <person name="Bonometti L."/>
            <person name="Westerberg I."/>
            <person name="Brannstrom I.O."/>
            <person name="Guillou S."/>
            <person name="Cros-Aarteil S."/>
            <person name="Calhoun S."/>
            <person name="Haridas S."/>
            <person name="Kuo A."/>
            <person name="Mondo S."/>
            <person name="Pangilinan J."/>
            <person name="Riley R."/>
            <person name="Labutti K."/>
            <person name="Andreopoulos B."/>
            <person name="Lipzen A."/>
            <person name="Chen C."/>
            <person name="Yanf M."/>
            <person name="Daum C."/>
            <person name="Ng V."/>
            <person name="Clum A."/>
            <person name="Steindorff A."/>
            <person name="Ohm R."/>
            <person name="Martin F."/>
            <person name="Silar P."/>
            <person name="Natvig D."/>
            <person name="Lalanne C."/>
            <person name="Gautier V."/>
            <person name="Ament-Velasquez S.L."/>
            <person name="Kruys A."/>
            <person name="Hutchinson M.I."/>
            <person name="Powell A.J."/>
            <person name="Barry K."/>
            <person name="Miller A.N."/>
            <person name="Grigoriev I.V."/>
            <person name="Debuchy R."/>
            <person name="Gladieux P."/>
            <person name="Thoren M.H."/>
            <person name="Johannesson H."/>
        </authorList>
    </citation>
    <scope>NUCLEOTIDE SEQUENCE</scope>
    <source>
        <strain evidence="7">CBS 606.72</strain>
    </source>
</reference>